<name>A0A5C1QPK2_9SPIO</name>
<dbReference type="Gene3D" id="3.40.190.10">
    <property type="entry name" value="Periplasmic binding protein-like II"/>
    <property type="match status" value="1"/>
</dbReference>
<proteinExistence type="predicted"/>
<dbReference type="OrthoDB" id="354992at2"/>
<dbReference type="SUPFAM" id="SSF53850">
    <property type="entry name" value="Periplasmic binding protein-like II"/>
    <property type="match status" value="1"/>
</dbReference>
<gene>
    <name evidence="1" type="ORF">EXM22_15250</name>
</gene>
<dbReference type="EMBL" id="CP036150">
    <property type="protein sequence ID" value="QEN09268.1"/>
    <property type="molecule type" value="Genomic_DNA"/>
</dbReference>
<keyword evidence="2" id="KW-1185">Reference proteome</keyword>
<dbReference type="AlphaFoldDB" id="A0A5C1QPK2"/>
<dbReference type="KEGG" id="ock:EXM22_15250"/>
<organism evidence="1 2">
    <name type="scientific">Oceanispirochaeta crateris</name>
    <dbReference type="NCBI Taxonomy" id="2518645"/>
    <lineage>
        <taxon>Bacteria</taxon>
        <taxon>Pseudomonadati</taxon>
        <taxon>Spirochaetota</taxon>
        <taxon>Spirochaetia</taxon>
        <taxon>Spirochaetales</taxon>
        <taxon>Spirochaetaceae</taxon>
        <taxon>Oceanispirochaeta</taxon>
    </lineage>
</organism>
<protein>
    <submittedName>
        <fullName evidence="1">Extracellular solute-binding protein</fullName>
    </submittedName>
</protein>
<dbReference type="Proteomes" id="UP000324209">
    <property type="component" value="Chromosome"/>
</dbReference>
<evidence type="ECO:0000313" key="2">
    <source>
        <dbReference type="Proteomes" id="UP000324209"/>
    </source>
</evidence>
<sequence length="411" mass="46952">MDFPTVINMIQKLKKVTPVLILLLMIGCSKLDRTLTIYSDSVETAELVNLFNQTQSLYKASYIYRPEESNLSINPGEHDIVISHSLQGYLDKMLSLDDLRDTDFVNSIYPEILKMGISGTSLKTIPLSLDIPVVLTKDLQNDKKFISWEEFGIESKSFNVLKEERLTQSGFSPLWSETFLSAFYRSRIPSISKELDGNEFRGFAEAAQELSEWIQDINGSLELDKDFSEKYRYIPDYRLILTGRTGYSVMPLSQWSLLPDSVSRELKIQPLVINEGLQNIETLAVGIPQTSKNPEGAKAFLTWLLEEKTWEDYLLLTGRNRDEGFAFLGGISSSESLNAGLLLEAYPWTEPLIPRKGEFAKQSVLPPQWRLLWNDLLLPLVKESIAHPSIEKDMSNEYRKWLLLHPDPWDS</sequence>
<evidence type="ECO:0000313" key="1">
    <source>
        <dbReference type="EMBL" id="QEN09268.1"/>
    </source>
</evidence>
<reference evidence="1 2" key="1">
    <citation type="submission" date="2019-02" db="EMBL/GenBank/DDBJ databases">
        <title>Complete Genome Sequence and Methylome Analysis of free living Spirochaetas.</title>
        <authorList>
            <person name="Fomenkov A."/>
            <person name="Dubinina G."/>
            <person name="Leshcheva N."/>
            <person name="Mikheeva N."/>
            <person name="Grabovich M."/>
            <person name="Vincze T."/>
            <person name="Roberts R.J."/>
        </authorList>
    </citation>
    <scope>NUCLEOTIDE SEQUENCE [LARGE SCALE GENOMIC DNA]</scope>
    <source>
        <strain evidence="1 2">K2</strain>
    </source>
</reference>
<accession>A0A5C1QPK2</accession>